<evidence type="ECO:0000313" key="4">
    <source>
        <dbReference type="Proteomes" id="UP000886595"/>
    </source>
</evidence>
<name>A0A8X7WFB7_BRACI</name>
<evidence type="ECO:0000256" key="1">
    <source>
        <dbReference type="SAM" id="MobiDB-lite"/>
    </source>
</evidence>
<organism evidence="3 4">
    <name type="scientific">Brassica carinata</name>
    <name type="common">Ethiopian mustard</name>
    <name type="synonym">Abyssinian cabbage</name>
    <dbReference type="NCBI Taxonomy" id="52824"/>
    <lineage>
        <taxon>Eukaryota</taxon>
        <taxon>Viridiplantae</taxon>
        <taxon>Streptophyta</taxon>
        <taxon>Embryophyta</taxon>
        <taxon>Tracheophyta</taxon>
        <taxon>Spermatophyta</taxon>
        <taxon>Magnoliopsida</taxon>
        <taxon>eudicotyledons</taxon>
        <taxon>Gunneridae</taxon>
        <taxon>Pentapetalae</taxon>
        <taxon>rosids</taxon>
        <taxon>malvids</taxon>
        <taxon>Brassicales</taxon>
        <taxon>Brassicaceae</taxon>
        <taxon>Brassiceae</taxon>
        <taxon>Brassica</taxon>
    </lineage>
</organism>
<proteinExistence type="predicted"/>
<dbReference type="Pfam" id="PF03078">
    <property type="entry name" value="ATHILA"/>
    <property type="match status" value="1"/>
</dbReference>
<reference evidence="3 4" key="1">
    <citation type="submission" date="2020-02" db="EMBL/GenBank/DDBJ databases">
        <authorList>
            <person name="Ma Q."/>
            <person name="Huang Y."/>
            <person name="Song X."/>
            <person name="Pei D."/>
        </authorList>
    </citation>
    <scope>NUCLEOTIDE SEQUENCE [LARGE SCALE GENOMIC DNA]</scope>
    <source>
        <strain evidence="3">Sxm20200214</strain>
        <tissue evidence="3">Leaf</tissue>
    </source>
</reference>
<dbReference type="Proteomes" id="UP000886595">
    <property type="component" value="Unassembled WGS sequence"/>
</dbReference>
<protein>
    <recommendedName>
        <fullName evidence="2">Arabidopsis retrotransposon Orf1 C-terminal domain-containing protein</fullName>
    </recommendedName>
</protein>
<keyword evidence="4" id="KW-1185">Reference proteome</keyword>
<feature type="region of interest" description="Disordered" evidence="1">
    <location>
        <begin position="47"/>
        <end position="77"/>
    </location>
</feature>
<gene>
    <name evidence="3" type="ORF">Bca52824_011384</name>
</gene>
<evidence type="ECO:0000313" key="3">
    <source>
        <dbReference type="EMBL" id="KAG2328656.1"/>
    </source>
</evidence>
<dbReference type="AlphaFoldDB" id="A0A8X7WFB7"/>
<feature type="domain" description="Arabidopsis retrotransposon Orf1 C-terminal" evidence="2">
    <location>
        <begin position="258"/>
        <end position="306"/>
    </location>
</feature>
<evidence type="ECO:0000259" key="2">
    <source>
        <dbReference type="Pfam" id="PF03078"/>
    </source>
</evidence>
<dbReference type="EMBL" id="JAAMPC010000002">
    <property type="protein sequence ID" value="KAG2328656.1"/>
    <property type="molecule type" value="Genomic_DNA"/>
</dbReference>
<accession>A0A8X7WFB7</accession>
<sequence length="309" mass="33076">MPGNMTEDPFTAYQEAAKVMSAKKGSASRTESKDEVIVTGSCRAMAVEVEPSSSSQAKKSKGGGVTTRSSQQSADVAHSVGSLATSLKNQELEEEISALKVASETFKLEMPKLIPLLPRMKALFFGRDSFLSTATRKHDRRSFTAYQEAKVMSAKKGSASRTESKDEVIVTGSCRAMAVEVEPSSSPLPRSPKVVVWTTRSSQQSADAAHSVGSLATSLKNQELEEEISALKVASETFKLEMVMAASGARIIRDPEAQIGIGGLITPLLVHQGISLGNDASGPSFFDLSYLRSAHYFSEDSMGSVFIHT</sequence>
<dbReference type="InterPro" id="IPR004312">
    <property type="entry name" value="ATHILA_Orf1_C"/>
</dbReference>
<comment type="caution">
    <text evidence="3">The sequence shown here is derived from an EMBL/GenBank/DDBJ whole genome shotgun (WGS) entry which is preliminary data.</text>
</comment>